<dbReference type="GO" id="GO:0046872">
    <property type="term" value="F:metal ion binding"/>
    <property type="evidence" value="ECO:0007669"/>
    <property type="project" value="UniProtKB-KW"/>
</dbReference>
<dbReference type="EMBL" id="DXCH01000314">
    <property type="protein sequence ID" value="HIZ08598.1"/>
    <property type="molecule type" value="Genomic_DNA"/>
</dbReference>
<evidence type="ECO:0000313" key="5">
    <source>
        <dbReference type="EMBL" id="HIZ08598.1"/>
    </source>
</evidence>
<evidence type="ECO:0000313" key="6">
    <source>
        <dbReference type="Proteomes" id="UP000824024"/>
    </source>
</evidence>
<feature type="domain" description="Hemerythrin-like" evidence="4">
    <location>
        <begin position="12"/>
        <end position="122"/>
    </location>
</feature>
<dbReference type="InterPro" id="IPR012312">
    <property type="entry name" value="Hemerythrin-like"/>
</dbReference>
<evidence type="ECO:0000256" key="3">
    <source>
        <dbReference type="ARBA" id="ARBA00023004"/>
    </source>
</evidence>
<dbReference type="Proteomes" id="UP000824024">
    <property type="component" value="Unassembled WGS sequence"/>
</dbReference>
<reference evidence="5" key="1">
    <citation type="journal article" date="2021" name="PeerJ">
        <title>Extensive microbial diversity within the chicken gut microbiome revealed by metagenomics and culture.</title>
        <authorList>
            <person name="Gilroy R."/>
            <person name="Ravi A."/>
            <person name="Getino M."/>
            <person name="Pursley I."/>
            <person name="Horton D.L."/>
            <person name="Alikhan N.F."/>
            <person name="Baker D."/>
            <person name="Gharbi K."/>
            <person name="Hall N."/>
            <person name="Watson M."/>
            <person name="Adriaenssens E.M."/>
            <person name="Foster-Nyarko E."/>
            <person name="Jarju S."/>
            <person name="Secka A."/>
            <person name="Antonio M."/>
            <person name="Oren A."/>
            <person name="Chaudhuri R.R."/>
            <person name="La Ragione R."/>
            <person name="Hildebrand F."/>
            <person name="Pallen M.J."/>
        </authorList>
    </citation>
    <scope>NUCLEOTIDE SEQUENCE</scope>
    <source>
        <strain evidence="5">CHK192-9172</strain>
    </source>
</reference>
<protein>
    <submittedName>
        <fullName evidence="5">Hemerythrin family protein</fullName>
    </submittedName>
</protein>
<dbReference type="InterPro" id="IPR035938">
    <property type="entry name" value="Hemerythrin-like_sf"/>
</dbReference>
<dbReference type="CDD" id="cd12107">
    <property type="entry name" value="Hemerythrin"/>
    <property type="match status" value="1"/>
</dbReference>
<dbReference type="AlphaFoldDB" id="A0A9D2D4W6"/>
<dbReference type="NCBIfam" id="TIGR02481">
    <property type="entry name" value="hemeryth_dom"/>
    <property type="match status" value="1"/>
</dbReference>
<dbReference type="InterPro" id="IPR012827">
    <property type="entry name" value="Hemerythrin_metal-bd"/>
</dbReference>
<name>A0A9D2D4W6_9FIRM</name>
<sequence length="140" mass="16573">MRAEFTDNLITGNDMIDSQHRELIDKINQLLKSIETSKEKITAVKMLNYLSDYVDYHFSAEEKLQEEIQYPGIEEHKKQHVILKNTVEDLFHMLEEEEGPSPAFVEQLNNKVIEWLYTHIQGFDRSVAEYRFITDNPNRL</sequence>
<comment type="caution">
    <text evidence="5">The sequence shown here is derived from an EMBL/GenBank/DDBJ whole genome shotgun (WGS) entry which is preliminary data.</text>
</comment>
<proteinExistence type="inferred from homology"/>
<gene>
    <name evidence="5" type="ORF">IAA08_11780</name>
</gene>
<accession>A0A9D2D4W6</accession>
<dbReference type="NCBIfam" id="NF033749">
    <property type="entry name" value="bact_hemeryth"/>
    <property type="match status" value="1"/>
</dbReference>
<organism evidence="5 6">
    <name type="scientific">Candidatus Eubacterium avistercoris</name>
    <dbReference type="NCBI Taxonomy" id="2838567"/>
    <lineage>
        <taxon>Bacteria</taxon>
        <taxon>Bacillati</taxon>
        <taxon>Bacillota</taxon>
        <taxon>Clostridia</taxon>
        <taxon>Eubacteriales</taxon>
        <taxon>Eubacteriaceae</taxon>
        <taxon>Eubacterium</taxon>
    </lineage>
</organism>
<dbReference type="SUPFAM" id="SSF47188">
    <property type="entry name" value="Hemerythrin-like"/>
    <property type="match status" value="1"/>
</dbReference>
<dbReference type="InterPro" id="IPR050669">
    <property type="entry name" value="Hemerythrin"/>
</dbReference>
<evidence type="ECO:0000259" key="4">
    <source>
        <dbReference type="Pfam" id="PF01814"/>
    </source>
</evidence>
<dbReference type="Pfam" id="PF01814">
    <property type="entry name" value="Hemerythrin"/>
    <property type="match status" value="1"/>
</dbReference>
<dbReference type="Gene3D" id="1.20.120.50">
    <property type="entry name" value="Hemerythrin-like"/>
    <property type="match status" value="1"/>
</dbReference>
<comment type="similarity">
    <text evidence="1">Belongs to the hemerythrin family.</text>
</comment>
<keyword evidence="2" id="KW-0479">Metal-binding</keyword>
<reference evidence="5" key="2">
    <citation type="submission" date="2021-04" db="EMBL/GenBank/DDBJ databases">
        <authorList>
            <person name="Gilroy R."/>
        </authorList>
    </citation>
    <scope>NUCLEOTIDE SEQUENCE</scope>
    <source>
        <strain evidence="5">CHK192-9172</strain>
    </source>
</reference>
<evidence type="ECO:0000256" key="1">
    <source>
        <dbReference type="ARBA" id="ARBA00010587"/>
    </source>
</evidence>
<dbReference type="PANTHER" id="PTHR37164:SF1">
    <property type="entry name" value="BACTERIOHEMERYTHRIN"/>
    <property type="match status" value="1"/>
</dbReference>
<evidence type="ECO:0000256" key="2">
    <source>
        <dbReference type="ARBA" id="ARBA00022723"/>
    </source>
</evidence>
<keyword evidence="3" id="KW-0408">Iron</keyword>
<dbReference type="PANTHER" id="PTHR37164">
    <property type="entry name" value="BACTERIOHEMERYTHRIN"/>
    <property type="match status" value="1"/>
</dbReference>